<name>C5LIN2_PERM5</name>
<dbReference type="Gene3D" id="1.10.720.80">
    <property type="match status" value="1"/>
</dbReference>
<reference evidence="2 3" key="1">
    <citation type="submission" date="2008-07" db="EMBL/GenBank/DDBJ databases">
        <authorList>
            <person name="El-Sayed N."/>
            <person name="Caler E."/>
            <person name="Inman J."/>
            <person name="Amedeo P."/>
            <person name="Hass B."/>
            <person name="Wortman J."/>
        </authorList>
    </citation>
    <scope>NUCLEOTIDE SEQUENCE [LARGE SCALE GENOMIC DNA]</scope>
    <source>
        <strain evidence="3">ATCC 50983 / TXsc</strain>
    </source>
</reference>
<gene>
    <name evidence="2" type="ORF">Pmar_PMAR014652</name>
</gene>
<protein>
    <submittedName>
        <fullName evidence="2">Uncharacterized protein</fullName>
    </submittedName>
</protein>
<dbReference type="Proteomes" id="UP000007800">
    <property type="component" value="Unassembled WGS sequence"/>
</dbReference>
<evidence type="ECO:0000256" key="1">
    <source>
        <dbReference type="SAM" id="MobiDB-lite"/>
    </source>
</evidence>
<dbReference type="GeneID" id="9047597"/>
<sequence>MAVPSHNSHIGPRGTADTPTAGRNPPPGYNAYSAPYYPTTNTSDGLGGSIHATATPLTGRNNVPPEGARNRGPFREAEGLAPGTTQQWLRANGSMSSRGPSGVRANGNQSLESDSIATPSFSAIPPSASYPGTARSTASVASSSSPRSLSSLLYNPRVNNGIPSVAPSWASTYRTSRAGPSAVRSMPHHNHPVAAAQVNSTLRTEALPLAEQYPPTQYSTTEMVLAEFGPRYADLSKRELLRIIRRHAPDAFLEEYNLKGQIYNAIKSRSHTQFVQLAEQLMKNYIVYCGFQNGASSPTDPQVAATSASIVAKMGDSAGGSGVVAQTARESEARGDGLITQIPTVGLDNGADYNDDDTEQVNTPPPGFESVLPTLFHVPAATEAAAPVAADFAPSLSSFDNMATASVQAEKGSSAASTLSVDAPSFTPNVELQHQGGRLSLPQYQPSAVDSTTTTPDDDALAKLAEQLVRTYGLNRADISLSGLLRVSPQNAAPTTVTNVSVAGSGPRTNSSSDSVGLCSMGGLSSQFDISNSMTSGSSHLSATAPAFTPSNASWWNSINSAPSSSDMASESSIAVPASTSIPGANPITSLPVWGNAVANTGDNIETATLASVIANLSSSSSSSLSPSSISSTPHHRSITGDLNTTTEASDIGLAQHQNVVGGRSPQETGVGRAYD</sequence>
<feature type="region of interest" description="Disordered" evidence="1">
    <location>
        <begin position="619"/>
        <end position="676"/>
    </location>
</feature>
<dbReference type="OrthoDB" id="10525866at2759"/>
<dbReference type="EMBL" id="GG682243">
    <property type="protein sequence ID" value="EER03435.1"/>
    <property type="molecule type" value="Genomic_DNA"/>
</dbReference>
<evidence type="ECO:0000313" key="3">
    <source>
        <dbReference type="Proteomes" id="UP000007800"/>
    </source>
</evidence>
<evidence type="ECO:0000313" key="2">
    <source>
        <dbReference type="EMBL" id="EER03435.1"/>
    </source>
</evidence>
<proteinExistence type="predicted"/>
<dbReference type="RefSeq" id="XP_002771619.1">
    <property type="nucleotide sequence ID" value="XM_002771573.1"/>
</dbReference>
<dbReference type="OMA" id="HNINMEV"/>
<feature type="compositionally biased region" description="Low complexity" evidence="1">
    <location>
        <begin position="619"/>
        <end position="633"/>
    </location>
</feature>
<feature type="compositionally biased region" description="Low complexity" evidence="1">
    <location>
        <begin position="133"/>
        <end position="149"/>
    </location>
</feature>
<feature type="compositionally biased region" description="Polar residues" evidence="1">
    <location>
        <begin position="106"/>
        <end position="121"/>
    </location>
</feature>
<organism evidence="3">
    <name type="scientific">Perkinsus marinus (strain ATCC 50983 / TXsc)</name>
    <dbReference type="NCBI Taxonomy" id="423536"/>
    <lineage>
        <taxon>Eukaryota</taxon>
        <taxon>Sar</taxon>
        <taxon>Alveolata</taxon>
        <taxon>Perkinsozoa</taxon>
        <taxon>Perkinsea</taxon>
        <taxon>Perkinsida</taxon>
        <taxon>Perkinsidae</taxon>
        <taxon>Perkinsus</taxon>
    </lineage>
</organism>
<dbReference type="AlphaFoldDB" id="C5LIN2"/>
<dbReference type="InParanoid" id="C5LIN2"/>
<keyword evidence="3" id="KW-1185">Reference proteome</keyword>
<feature type="region of interest" description="Disordered" evidence="1">
    <location>
        <begin position="1"/>
        <end position="149"/>
    </location>
</feature>
<feature type="compositionally biased region" description="Polar residues" evidence="1">
    <location>
        <begin position="83"/>
        <end position="99"/>
    </location>
</feature>
<accession>C5LIN2</accession>